<name>A0A9J5W769_SOLCO</name>
<evidence type="ECO:0000313" key="2">
    <source>
        <dbReference type="Proteomes" id="UP000824120"/>
    </source>
</evidence>
<dbReference type="Proteomes" id="UP000824120">
    <property type="component" value="Chromosome 12"/>
</dbReference>
<accession>A0A9J5W769</accession>
<sequence length="117" mass="13419">MNTSNLNFFLSSSKTQVQQFKRDVSNSATQDSIMNGHRRLNLLMQGSIVYSKSQVVTHHYQKISSSIYFLHMEVQAQQRYSNALTQKNYSIITHKDQKGLFKACNGAEWKGMVIKAQ</sequence>
<protein>
    <submittedName>
        <fullName evidence="1">Uncharacterized protein</fullName>
    </submittedName>
</protein>
<reference evidence="1 2" key="1">
    <citation type="submission" date="2020-09" db="EMBL/GenBank/DDBJ databases">
        <title>De no assembly of potato wild relative species, Solanum commersonii.</title>
        <authorList>
            <person name="Cho K."/>
        </authorList>
    </citation>
    <scope>NUCLEOTIDE SEQUENCE [LARGE SCALE GENOMIC DNA]</scope>
    <source>
        <strain evidence="1">LZ3.2</strain>
        <tissue evidence="1">Leaf</tissue>
    </source>
</reference>
<keyword evidence="2" id="KW-1185">Reference proteome</keyword>
<evidence type="ECO:0000313" key="1">
    <source>
        <dbReference type="EMBL" id="KAG5571483.1"/>
    </source>
</evidence>
<organism evidence="1 2">
    <name type="scientific">Solanum commersonii</name>
    <name type="common">Commerson's wild potato</name>
    <name type="synonym">Commerson's nightshade</name>
    <dbReference type="NCBI Taxonomy" id="4109"/>
    <lineage>
        <taxon>Eukaryota</taxon>
        <taxon>Viridiplantae</taxon>
        <taxon>Streptophyta</taxon>
        <taxon>Embryophyta</taxon>
        <taxon>Tracheophyta</taxon>
        <taxon>Spermatophyta</taxon>
        <taxon>Magnoliopsida</taxon>
        <taxon>eudicotyledons</taxon>
        <taxon>Gunneridae</taxon>
        <taxon>Pentapetalae</taxon>
        <taxon>asterids</taxon>
        <taxon>lamiids</taxon>
        <taxon>Solanales</taxon>
        <taxon>Solanaceae</taxon>
        <taxon>Solanoideae</taxon>
        <taxon>Solaneae</taxon>
        <taxon>Solanum</taxon>
    </lineage>
</organism>
<dbReference type="EMBL" id="JACXVP010000012">
    <property type="protein sequence ID" value="KAG5571483.1"/>
    <property type="molecule type" value="Genomic_DNA"/>
</dbReference>
<dbReference type="AlphaFoldDB" id="A0A9J5W769"/>
<gene>
    <name evidence="1" type="ORF">H5410_061249</name>
</gene>
<comment type="caution">
    <text evidence="1">The sequence shown here is derived from an EMBL/GenBank/DDBJ whole genome shotgun (WGS) entry which is preliminary data.</text>
</comment>
<proteinExistence type="predicted"/>